<evidence type="ECO:0000256" key="2">
    <source>
        <dbReference type="ARBA" id="ARBA00005194"/>
    </source>
</evidence>
<keyword evidence="13" id="KW-1185">Reference proteome</keyword>
<comment type="similarity">
    <text evidence="11">Belongs to the ELO family.</text>
</comment>
<evidence type="ECO:0000256" key="7">
    <source>
        <dbReference type="ARBA" id="ARBA00022989"/>
    </source>
</evidence>
<keyword evidence="9 11" id="KW-0472">Membrane</keyword>
<feature type="non-terminal residue" evidence="12">
    <location>
        <position position="1"/>
    </location>
</feature>
<feature type="transmembrane region" description="Helical" evidence="11">
    <location>
        <begin position="36"/>
        <end position="56"/>
    </location>
</feature>
<feature type="transmembrane region" description="Helical" evidence="11">
    <location>
        <begin position="287"/>
        <end position="308"/>
    </location>
</feature>
<protein>
    <recommendedName>
        <fullName evidence="11">Elongation of very long chain fatty acids protein</fullName>
        <ecNumber evidence="11">2.3.1.199</ecNumber>
    </recommendedName>
    <alternativeName>
        <fullName evidence="11">Very-long-chain 3-oxoacyl-CoA synthase</fullName>
    </alternativeName>
</protein>
<accession>A0AA36GGH0</accession>
<comment type="pathway">
    <text evidence="2">Lipid metabolism; fatty acid biosynthesis.</text>
</comment>
<feature type="transmembrane region" description="Helical" evidence="11">
    <location>
        <begin position="454"/>
        <end position="474"/>
    </location>
</feature>
<dbReference type="PROSITE" id="PS01188">
    <property type="entry name" value="ELO"/>
    <property type="match status" value="2"/>
</dbReference>
<feature type="transmembrane region" description="Helical" evidence="11">
    <location>
        <begin position="253"/>
        <end position="275"/>
    </location>
</feature>
<evidence type="ECO:0000256" key="11">
    <source>
        <dbReference type="RuleBase" id="RU361115"/>
    </source>
</evidence>
<dbReference type="GO" id="GO:0030148">
    <property type="term" value="P:sphingolipid biosynthetic process"/>
    <property type="evidence" value="ECO:0007669"/>
    <property type="project" value="TreeGrafter"/>
</dbReference>
<feature type="transmembrane region" description="Helical" evidence="11">
    <location>
        <begin position="144"/>
        <end position="164"/>
    </location>
</feature>
<keyword evidence="4 11" id="KW-0808">Transferase</keyword>
<evidence type="ECO:0000313" key="12">
    <source>
        <dbReference type="EMBL" id="CAJ0587298.1"/>
    </source>
</evidence>
<evidence type="ECO:0000313" key="13">
    <source>
        <dbReference type="Proteomes" id="UP001177023"/>
    </source>
</evidence>
<dbReference type="GO" id="GO:0005789">
    <property type="term" value="C:endoplasmic reticulum membrane"/>
    <property type="evidence" value="ECO:0007669"/>
    <property type="project" value="TreeGrafter"/>
</dbReference>
<feature type="transmembrane region" description="Helical" evidence="11">
    <location>
        <begin position="195"/>
        <end position="217"/>
    </location>
</feature>
<keyword evidence="3 11" id="KW-0444">Lipid biosynthesis</keyword>
<comment type="caution">
    <text evidence="11">Lacks conserved residue(s) required for the propagation of feature annotation.</text>
</comment>
<dbReference type="Pfam" id="PF01151">
    <property type="entry name" value="ELO"/>
    <property type="match status" value="2"/>
</dbReference>
<name>A0AA36GGH0_9BILA</name>
<dbReference type="GO" id="GO:0019367">
    <property type="term" value="P:fatty acid elongation, saturated fatty acid"/>
    <property type="evidence" value="ECO:0007669"/>
    <property type="project" value="TreeGrafter"/>
</dbReference>
<keyword evidence="5 11" id="KW-0812">Transmembrane</keyword>
<feature type="transmembrane region" description="Helical" evidence="11">
    <location>
        <begin position="116"/>
        <end position="137"/>
    </location>
</feature>
<evidence type="ECO:0000256" key="9">
    <source>
        <dbReference type="ARBA" id="ARBA00023136"/>
    </source>
</evidence>
<evidence type="ECO:0000256" key="3">
    <source>
        <dbReference type="ARBA" id="ARBA00022516"/>
    </source>
</evidence>
<gene>
    <name evidence="12" type="ORF">MSPICULIGERA_LOCUS25273</name>
</gene>
<comment type="subcellular location">
    <subcellularLocation>
        <location evidence="1">Membrane</location>
        <topology evidence="1">Multi-pass membrane protein</topology>
    </subcellularLocation>
</comment>
<evidence type="ECO:0000256" key="10">
    <source>
        <dbReference type="ARBA" id="ARBA00023160"/>
    </source>
</evidence>
<proteinExistence type="inferred from homology"/>
<evidence type="ECO:0000256" key="8">
    <source>
        <dbReference type="ARBA" id="ARBA00023098"/>
    </source>
</evidence>
<dbReference type="InterPro" id="IPR002076">
    <property type="entry name" value="ELO_fam"/>
</dbReference>
<dbReference type="GO" id="GO:0034626">
    <property type="term" value="P:fatty acid elongation, polyunsaturated fatty acid"/>
    <property type="evidence" value="ECO:0007669"/>
    <property type="project" value="TreeGrafter"/>
</dbReference>
<organism evidence="12 13">
    <name type="scientific">Mesorhabditis spiculigera</name>
    <dbReference type="NCBI Taxonomy" id="96644"/>
    <lineage>
        <taxon>Eukaryota</taxon>
        <taxon>Metazoa</taxon>
        <taxon>Ecdysozoa</taxon>
        <taxon>Nematoda</taxon>
        <taxon>Chromadorea</taxon>
        <taxon>Rhabditida</taxon>
        <taxon>Rhabditina</taxon>
        <taxon>Rhabditomorpha</taxon>
        <taxon>Rhabditoidea</taxon>
        <taxon>Rhabditidae</taxon>
        <taxon>Mesorhabditinae</taxon>
        <taxon>Mesorhabditis</taxon>
    </lineage>
</organism>
<feature type="transmembrane region" description="Helical" evidence="11">
    <location>
        <begin position="333"/>
        <end position="354"/>
    </location>
</feature>
<comment type="catalytic activity">
    <reaction evidence="11">
        <text>a very-long-chain acyl-CoA + malonyl-CoA + H(+) = a very-long-chain 3-oxoacyl-CoA + CO2 + CoA</text>
        <dbReference type="Rhea" id="RHEA:32727"/>
        <dbReference type="ChEBI" id="CHEBI:15378"/>
        <dbReference type="ChEBI" id="CHEBI:16526"/>
        <dbReference type="ChEBI" id="CHEBI:57287"/>
        <dbReference type="ChEBI" id="CHEBI:57384"/>
        <dbReference type="ChEBI" id="CHEBI:90725"/>
        <dbReference type="ChEBI" id="CHEBI:90736"/>
        <dbReference type="EC" id="2.3.1.199"/>
    </reaction>
</comment>
<evidence type="ECO:0000256" key="6">
    <source>
        <dbReference type="ARBA" id="ARBA00022832"/>
    </source>
</evidence>
<dbReference type="PANTHER" id="PTHR11157">
    <property type="entry name" value="FATTY ACID ACYL TRANSFERASE-RELATED"/>
    <property type="match status" value="1"/>
</dbReference>
<feature type="transmembrane region" description="Helical" evidence="11">
    <location>
        <begin position="68"/>
        <end position="92"/>
    </location>
</feature>
<dbReference type="GO" id="GO:0042761">
    <property type="term" value="P:very long-chain fatty acid biosynthetic process"/>
    <property type="evidence" value="ECO:0007669"/>
    <property type="project" value="TreeGrafter"/>
</dbReference>
<dbReference type="GO" id="GO:0034625">
    <property type="term" value="P:fatty acid elongation, monounsaturated fatty acid"/>
    <property type="evidence" value="ECO:0007669"/>
    <property type="project" value="TreeGrafter"/>
</dbReference>
<dbReference type="AlphaFoldDB" id="A0AA36GGH0"/>
<dbReference type="InterPro" id="IPR030457">
    <property type="entry name" value="ELO_CS"/>
</dbReference>
<evidence type="ECO:0000256" key="1">
    <source>
        <dbReference type="ARBA" id="ARBA00004141"/>
    </source>
</evidence>
<dbReference type="EMBL" id="CATQJA010002710">
    <property type="protein sequence ID" value="CAJ0587298.1"/>
    <property type="molecule type" value="Genomic_DNA"/>
</dbReference>
<dbReference type="Proteomes" id="UP001177023">
    <property type="component" value="Unassembled WGS sequence"/>
</dbReference>
<dbReference type="GO" id="GO:0009922">
    <property type="term" value="F:fatty acid elongase activity"/>
    <property type="evidence" value="ECO:0007669"/>
    <property type="project" value="UniProtKB-EC"/>
</dbReference>
<feature type="transmembrane region" description="Helical" evidence="11">
    <location>
        <begin position="170"/>
        <end position="188"/>
    </location>
</feature>
<dbReference type="EC" id="2.3.1.199" evidence="11"/>
<keyword evidence="7 11" id="KW-1133">Transmembrane helix</keyword>
<sequence>MLSRLEELTQGFLSIAIRPLSFNYKDGVDYVNDFKWFAAGLSLAYLISIFAIKTVMANRKAFELTSLLHFWNAWLAAFSLLGSVVVGFQLAADVFTQGFDATVCETTPVWHDLSGYMQWIFALSKIAEFGDTFLIVLRKKPLIFLHWYHHVMTMNYALFSYPAGQGYNAWIVWLNLTVHAVMYSYYLLKSAGFRVPAWVAQIITSSQIFQFLSTLLIQARAVQLYRRDECPQLNEFIFGCYQESVDYAHDFKWFAAFLSIAYVVAIFSLQAFMVNKKAFQLKSLLHFWNAWLAIFSLIGAAIIGWQLATDFFTLGFDATVCETTSVWHGLSGYMQLLFGLSKIAEFGDTFLIVLRKRPLIFLHWYHHVMTLNYAMFSYPFGQGYNAWIVWLNLTVHAVMYSYYMLKSAGVRVPAWVAQIITSSQIFQFLATLLIQARAVQLYRRNECAEFNEFIFGWCLLMELSYVALFGHFFYESYLSGGRKNKYLKEKETPTHKKDE</sequence>
<dbReference type="PANTHER" id="PTHR11157:SF27">
    <property type="entry name" value="ELONGATION OF LONG CHAIN FATTY ACIDS PROTEIN 6"/>
    <property type="match status" value="1"/>
</dbReference>
<keyword evidence="10 11" id="KW-0275">Fatty acid biosynthesis</keyword>
<keyword evidence="8 11" id="KW-0443">Lipid metabolism</keyword>
<evidence type="ECO:0000256" key="5">
    <source>
        <dbReference type="ARBA" id="ARBA00022692"/>
    </source>
</evidence>
<keyword evidence="6 11" id="KW-0276">Fatty acid metabolism</keyword>
<feature type="transmembrane region" description="Helical" evidence="11">
    <location>
        <begin position="412"/>
        <end position="434"/>
    </location>
</feature>
<reference evidence="12" key="1">
    <citation type="submission" date="2023-06" db="EMBL/GenBank/DDBJ databases">
        <authorList>
            <person name="Delattre M."/>
        </authorList>
    </citation>
    <scope>NUCLEOTIDE SEQUENCE</scope>
    <source>
        <strain evidence="12">AF72</strain>
    </source>
</reference>
<evidence type="ECO:0000256" key="4">
    <source>
        <dbReference type="ARBA" id="ARBA00022679"/>
    </source>
</evidence>
<comment type="caution">
    <text evidence="12">The sequence shown here is derived from an EMBL/GenBank/DDBJ whole genome shotgun (WGS) entry which is preliminary data.</text>
</comment>